<evidence type="ECO:0000313" key="1">
    <source>
        <dbReference type="EMBL" id="MCM2560598.1"/>
    </source>
</evidence>
<sequence length="260" mass="28342">MVETTQTDWDPGAYDRFRGQRLRPAQDLIHAVGSVPAGDIVDLGCGSGVAAEGLRARFGDRRLIGVDTSATMLAKATATGLYDRLDQADITLWRTDAPPALIFSNAALHWLGAHDRLVPRLAAMLAPGGTLAVQVPHQNNAPSHRVWLSLADEMFPGRYDGAGGPDVLLPADYHHLLSPLGSLTLWETEYYQLLPADKGAHPVRRYTEATFARPLLATLDDGERAQLIAAYEAVMEKAYPRGADGSVLFPFRRLFFTLVV</sequence>
<proteinExistence type="predicted"/>
<evidence type="ECO:0000313" key="2">
    <source>
        <dbReference type="Proteomes" id="UP001203036"/>
    </source>
</evidence>
<name>A0ACC5ZRK5_9RHOB</name>
<keyword evidence="2" id="KW-1185">Reference proteome</keyword>
<organism evidence="1 2">
    <name type="scientific">Lutimaribacter degradans</name>
    <dbReference type="NCBI Taxonomy" id="2945989"/>
    <lineage>
        <taxon>Bacteria</taxon>
        <taxon>Pseudomonadati</taxon>
        <taxon>Pseudomonadota</taxon>
        <taxon>Alphaproteobacteria</taxon>
        <taxon>Rhodobacterales</taxon>
        <taxon>Roseobacteraceae</taxon>
        <taxon>Lutimaribacter</taxon>
    </lineage>
</organism>
<protein>
    <submittedName>
        <fullName evidence="1">Methyltransferase domain-containing protein</fullName>
    </submittedName>
</protein>
<comment type="caution">
    <text evidence="1">The sequence shown here is derived from an EMBL/GenBank/DDBJ whole genome shotgun (WGS) entry which is preliminary data.</text>
</comment>
<dbReference type="Proteomes" id="UP001203036">
    <property type="component" value="Unassembled WGS sequence"/>
</dbReference>
<reference evidence="1" key="1">
    <citation type="submission" date="2022-06" db="EMBL/GenBank/DDBJ databases">
        <title>Lutimaribacter sp. EGI FJ00013, a novel bacterium isolated from a salt lake sediment enrichment.</title>
        <authorList>
            <person name="Gao L."/>
            <person name="Fang B.-Z."/>
            <person name="Li W.-J."/>
        </authorList>
    </citation>
    <scope>NUCLEOTIDE SEQUENCE</scope>
    <source>
        <strain evidence="1">EGI FJ00013</strain>
    </source>
</reference>
<keyword evidence="1" id="KW-0808">Transferase</keyword>
<dbReference type="EMBL" id="JAMQGO010000001">
    <property type="protein sequence ID" value="MCM2560598.1"/>
    <property type="molecule type" value="Genomic_DNA"/>
</dbReference>
<gene>
    <name evidence="1" type="ORF">M8744_00425</name>
</gene>
<accession>A0ACC5ZRK5</accession>
<keyword evidence="1" id="KW-0489">Methyltransferase</keyword>